<comment type="caution">
    <text evidence="2">The sequence shown here is derived from an EMBL/GenBank/DDBJ whole genome shotgun (WGS) entry which is preliminary data.</text>
</comment>
<name>A0A3M0I0A5_9ACTN</name>
<protein>
    <submittedName>
        <fullName evidence="2">Uncharacterized protein</fullName>
    </submittedName>
</protein>
<evidence type="ECO:0000313" key="3">
    <source>
        <dbReference type="Proteomes" id="UP000270471"/>
    </source>
</evidence>
<sequence>MAGIRYEGEAWMPWIRPYVRSDGTPVRGHSRWAPGARREMTIFALVALAAVGLGNGNATAGGGQSPSPRSTVKYPIRFDTVPAPRVEPQPTVSYPIRFPSPKDVR</sequence>
<reference evidence="2 3" key="1">
    <citation type="submission" date="2017-11" db="EMBL/GenBank/DDBJ databases">
        <title>Draft genome of actinobacteria isolated from guarana (Paullinia cupana (Mart.) Ducke.</title>
        <authorList>
            <person name="Siqueira K.A."/>
            <person name="Liotti R.G."/>
            <person name="Mendes T.A.O."/>
            <person name="Soares M.A."/>
        </authorList>
    </citation>
    <scope>NUCLEOTIDE SEQUENCE [LARGE SCALE GENOMIC DNA]</scope>
    <source>
        <strain evidence="2 3">193</strain>
    </source>
</reference>
<accession>A0A3M0I0A5</accession>
<evidence type="ECO:0000313" key="2">
    <source>
        <dbReference type="EMBL" id="RMB79499.1"/>
    </source>
</evidence>
<organism evidence="2 3">
    <name type="scientific">Streptomyces shenzhenensis</name>
    <dbReference type="NCBI Taxonomy" id="943815"/>
    <lineage>
        <taxon>Bacteria</taxon>
        <taxon>Bacillati</taxon>
        <taxon>Actinomycetota</taxon>
        <taxon>Actinomycetes</taxon>
        <taxon>Kitasatosporales</taxon>
        <taxon>Streptomycetaceae</taxon>
        <taxon>Streptomyces</taxon>
    </lineage>
</organism>
<gene>
    <name evidence="2" type="ORF">CTZ28_45270</name>
</gene>
<dbReference type="AlphaFoldDB" id="A0A3M0I0A5"/>
<feature type="region of interest" description="Disordered" evidence="1">
    <location>
        <begin position="82"/>
        <end position="105"/>
    </location>
</feature>
<evidence type="ECO:0000256" key="1">
    <source>
        <dbReference type="SAM" id="MobiDB-lite"/>
    </source>
</evidence>
<proteinExistence type="predicted"/>
<keyword evidence="3" id="KW-1185">Reference proteome</keyword>
<dbReference type="Proteomes" id="UP000270471">
    <property type="component" value="Unassembled WGS sequence"/>
</dbReference>
<dbReference type="EMBL" id="PENI01000063">
    <property type="protein sequence ID" value="RMB79499.1"/>
    <property type="molecule type" value="Genomic_DNA"/>
</dbReference>